<feature type="region of interest" description="Disordered" evidence="5">
    <location>
        <begin position="391"/>
        <end position="461"/>
    </location>
</feature>
<dbReference type="STRING" id="49451.A0A1J6HWC9"/>
<dbReference type="Pfam" id="PF00010">
    <property type="entry name" value="HLH"/>
    <property type="match status" value="1"/>
</dbReference>
<dbReference type="PANTHER" id="PTHR46807:SF1">
    <property type="entry name" value="TRANSCRIPTION FACTOR PIF3"/>
    <property type="match status" value="1"/>
</dbReference>
<evidence type="ECO:0000256" key="5">
    <source>
        <dbReference type="SAM" id="MobiDB-lite"/>
    </source>
</evidence>
<feature type="compositionally biased region" description="Basic and acidic residues" evidence="5">
    <location>
        <begin position="446"/>
        <end position="461"/>
    </location>
</feature>
<dbReference type="FunFam" id="4.10.280.10:FF:000004">
    <property type="entry name" value="Basic helix-loop-helix transcription factor"/>
    <property type="match status" value="1"/>
</dbReference>
<dbReference type="GO" id="GO:0046983">
    <property type="term" value="F:protein dimerization activity"/>
    <property type="evidence" value="ECO:0007669"/>
    <property type="project" value="InterPro"/>
</dbReference>
<proteinExistence type="predicted"/>
<name>A0A1J6HWC9_NICAT</name>
<dbReference type="InterPro" id="IPR036638">
    <property type="entry name" value="HLH_DNA-bd_sf"/>
</dbReference>
<dbReference type="SMR" id="A0A1J6HWC9"/>
<dbReference type="AlphaFoldDB" id="A0A1J6HWC9"/>
<dbReference type="InterPro" id="IPR044273">
    <property type="entry name" value="PIF3-like"/>
</dbReference>
<gene>
    <name evidence="7" type="primary">PIF3_1</name>
    <name evidence="7" type="ORF">A4A49_10692</name>
</gene>
<dbReference type="InterPro" id="IPR047265">
    <property type="entry name" value="PIF1-like_bHLH"/>
</dbReference>
<dbReference type="OrthoDB" id="690068at2759"/>
<evidence type="ECO:0000256" key="3">
    <source>
        <dbReference type="ARBA" id="ARBA00023163"/>
    </source>
</evidence>
<dbReference type="GO" id="GO:0010017">
    <property type="term" value="P:red or far-red light signaling pathway"/>
    <property type="evidence" value="ECO:0007669"/>
    <property type="project" value="UniProtKB-ARBA"/>
</dbReference>
<evidence type="ECO:0000256" key="2">
    <source>
        <dbReference type="ARBA" id="ARBA00023015"/>
    </source>
</evidence>
<dbReference type="OMA" id="MVDEIPM"/>
<organism evidence="7 8">
    <name type="scientific">Nicotiana attenuata</name>
    <name type="common">Coyote tobacco</name>
    <dbReference type="NCBI Taxonomy" id="49451"/>
    <lineage>
        <taxon>Eukaryota</taxon>
        <taxon>Viridiplantae</taxon>
        <taxon>Streptophyta</taxon>
        <taxon>Embryophyta</taxon>
        <taxon>Tracheophyta</taxon>
        <taxon>Spermatophyta</taxon>
        <taxon>Magnoliopsida</taxon>
        <taxon>eudicotyledons</taxon>
        <taxon>Gunneridae</taxon>
        <taxon>Pentapetalae</taxon>
        <taxon>asterids</taxon>
        <taxon>lamiids</taxon>
        <taxon>Solanales</taxon>
        <taxon>Solanaceae</taxon>
        <taxon>Nicotianoideae</taxon>
        <taxon>Nicotianeae</taxon>
        <taxon>Nicotiana</taxon>
    </lineage>
</organism>
<accession>A0A1J6HWC9</accession>
<protein>
    <submittedName>
        <fullName evidence="7">Transcription factor pif3</fullName>
    </submittedName>
</protein>
<reference evidence="7" key="1">
    <citation type="submission" date="2016-11" db="EMBL/GenBank/DDBJ databases">
        <title>The genome of Nicotiana attenuata.</title>
        <authorList>
            <person name="Xu S."/>
            <person name="Brockmoeller T."/>
            <person name="Gaquerel E."/>
            <person name="Navarro A."/>
            <person name="Kuhl H."/>
            <person name="Gase K."/>
            <person name="Ling Z."/>
            <person name="Zhou W."/>
            <person name="Kreitzer C."/>
            <person name="Stanke M."/>
            <person name="Tang H."/>
            <person name="Lyons E."/>
            <person name="Pandey P."/>
            <person name="Pandey S.P."/>
            <person name="Timmermann B."/>
            <person name="Baldwin I.T."/>
        </authorList>
    </citation>
    <scope>NUCLEOTIDE SEQUENCE [LARGE SCALE GENOMIC DNA]</scope>
    <source>
        <strain evidence="7">UT</strain>
    </source>
</reference>
<feature type="region of interest" description="Disordered" evidence="5">
    <location>
        <begin position="276"/>
        <end position="299"/>
    </location>
</feature>
<feature type="compositionally biased region" description="Basic and acidic residues" evidence="5">
    <location>
        <begin position="12"/>
        <end position="23"/>
    </location>
</feature>
<dbReference type="GO" id="GO:0003700">
    <property type="term" value="F:DNA-binding transcription factor activity"/>
    <property type="evidence" value="ECO:0007669"/>
    <property type="project" value="InterPro"/>
</dbReference>
<dbReference type="KEGG" id="nau:109234067"/>
<dbReference type="Gramene" id="OIS96627">
    <property type="protein sequence ID" value="OIS96627"/>
    <property type="gene ID" value="A4A49_10692"/>
</dbReference>
<evidence type="ECO:0000256" key="4">
    <source>
        <dbReference type="ARBA" id="ARBA00023242"/>
    </source>
</evidence>
<keyword evidence="8" id="KW-1185">Reference proteome</keyword>
<evidence type="ECO:0000256" key="1">
    <source>
        <dbReference type="ARBA" id="ARBA00004123"/>
    </source>
</evidence>
<dbReference type="GO" id="GO:0005634">
    <property type="term" value="C:nucleus"/>
    <property type="evidence" value="ECO:0007669"/>
    <property type="project" value="UniProtKB-SubCell"/>
</dbReference>
<dbReference type="InterPro" id="IPR011598">
    <property type="entry name" value="bHLH_dom"/>
</dbReference>
<evidence type="ECO:0000313" key="8">
    <source>
        <dbReference type="Proteomes" id="UP000187609"/>
    </source>
</evidence>
<comment type="caution">
    <text evidence="7">The sequence shown here is derived from an EMBL/GenBank/DDBJ whole genome shotgun (WGS) entry which is preliminary data.</text>
</comment>
<keyword evidence="3" id="KW-0804">Transcription</keyword>
<dbReference type="SUPFAM" id="SSF47459">
    <property type="entry name" value="HLH, helix-loop-helix DNA-binding domain"/>
    <property type="match status" value="1"/>
</dbReference>
<dbReference type="EMBL" id="MJEQ01037193">
    <property type="protein sequence ID" value="OIS96627.1"/>
    <property type="molecule type" value="Genomic_DNA"/>
</dbReference>
<sequence>MPLSEFLKMARGKLESGQEKRSSTTDPSSSLEDELVELVWENGQIVMQSQSSRAKKNPTFNNLPSSSLRVKDKFTGNSSTTKIGKFGAMDSMLDNMPLTVPNDEMDLIEEDEVVPWLSYSADDSPQQDYHSPLLPQISGLTVNEPSGRRGFASMDKRGISNQMNGDSHSVPIRNIVNSEQGNASKLSPSRFNLLCSGAPKKSSAPILPLGSRVSDIISSNTSCNMPVSAFGYSNSSQASAGVIKSMKMQKQNIPGNSSSLLNFAHFSRPITGGSAVSGSSTIGARGNIERENGGSNRNRVSEVPFESYFSSEKENDVHSPPYMASSKVESKGSIGLHERSCPIEQSDNLCGDSPSNNDMSRDQFTGVNALKEFPDGERNVEPVVVCSSVFSGSSAERASSDHPRTLKRKTRDNEESEFQSEDVEEESVGIKSADPAQGGAGSKRSRAAEVHNQSERRRRDRINEKMRALQDLIPNCNKVDKASMLDEAIEYLKTLQVQVQMMSMGAGLCAPPMMFPAGMQYMHATNVPQFSPMGLGMGMGFGMGTLEMNGGSPGCSIYPIPTMQGAHLRSPPVSGSATFPGVAGSNLHSFRHPGQGLPVSVPPASLVPLAGQPSKNAAVGLNITTAGVHTDIRNTSTLDPETKDALRTHI</sequence>
<dbReference type="PROSITE" id="PS50888">
    <property type="entry name" value="BHLH"/>
    <property type="match status" value="1"/>
</dbReference>
<keyword evidence="4" id="KW-0539">Nucleus</keyword>
<feature type="region of interest" description="Disordered" evidence="5">
    <location>
        <begin position="1"/>
        <end position="32"/>
    </location>
</feature>
<dbReference type="GeneID" id="109234067"/>
<dbReference type="PANTHER" id="PTHR46807">
    <property type="entry name" value="TRANSCRIPTION FACTOR PIF3"/>
    <property type="match status" value="1"/>
</dbReference>
<evidence type="ECO:0000259" key="6">
    <source>
        <dbReference type="PROSITE" id="PS50888"/>
    </source>
</evidence>
<comment type="subcellular location">
    <subcellularLocation>
        <location evidence="1">Nucleus</location>
    </subcellularLocation>
</comment>
<dbReference type="CDD" id="cd11445">
    <property type="entry name" value="bHLH_AtPIF_like"/>
    <property type="match status" value="1"/>
</dbReference>
<evidence type="ECO:0000313" key="7">
    <source>
        <dbReference type="EMBL" id="OIS96627.1"/>
    </source>
</evidence>
<dbReference type="Proteomes" id="UP000187609">
    <property type="component" value="Unassembled WGS sequence"/>
</dbReference>
<dbReference type="Gene3D" id="4.10.280.10">
    <property type="entry name" value="Helix-loop-helix DNA-binding domain"/>
    <property type="match status" value="1"/>
</dbReference>
<feature type="domain" description="BHLH" evidence="6">
    <location>
        <begin position="446"/>
        <end position="495"/>
    </location>
</feature>
<dbReference type="SMART" id="SM00353">
    <property type="entry name" value="HLH"/>
    <property type="match status" value="1"/>
</dbReference>
<feature type="compositionally biased region" description="Acidic residues" evidence="5">
    <location>
        <begin position="414"/>
        <end position="427"/>
    </location>
</feature>
<keyword evidence="2" id="KW-0805">Transcription regulation</keyword>